<sequence>MEIKKSVFMVAMVTTVSLMVVGCAKKVTPPYNVTLMDDHVYEVSVPETINNNNSKHRYLLYRAAQQAQKQGCEYFFAINNNEQKLTTSNQQEMDENFIQEHGVTYYISSGTYYRIIFPKLGTHIFACTAKKPTGILPGLVYRASYTVQNPPLFETPGIHFKL</sequence>
<dbReference type="AlphaFoldDB" id="A0A0T9RUD4"/>
<dbReference type="RefSeq" id="WP_049602251.1">
    <property type="nucleotide sequence ID" value="NZ_CABIHS010000125.1"/>
</dbReference>
<evidence type="ECO:0000313" key="2">
    <source>
        <dbReference type="Proteomes" id="UP000038204"/>
    </source>
</evidence>
<dbReference type="PROSITE" id="PS51257">
    <property type="entry name" value="PROKAR_LIPOPROTEIN"/>
    <property type="match status" value="1"/>
</dbReference>
<dbReference type="EMBL" id="CQBK01000122">
    <property type="protein sequence ID" value="CNI86067.1"/>
    <property type="molecule type" value="Genomic_DNA"/>
</dbReference>
<protein>
    <recommendedName>
        <fullName evidence="3">Lipoprotein</fullName>
    </recommendedName>
</protein>
<dbReference type="Proteomes" id="UP000038204">
    <property type="component" value="Unassembled WGS sequence"/>
</dbReference>
<evidence type="ECO:0008006" key="3">
    <source>
        <dbReference type="Google" id="ProtNLM"/>
    </source>
</evidence>
<gene>
    <name evidence="1" type="ORF">ERS008667_04471</name>
</gene>
<accession>A0A0T9RUD4</accession>
<proteinExistence type="predicted"/>
<organism evidence="1 2">
    <name type="scientific">Yersinia similis</name>
    <dbReference type="NCBI Taxonomy" id="367190"/>
    <lineage>
        <taxon>Bacteria</taxon>
        <taxon>Pseudomonadati</taxon>
        <taxon>Pseudomonadota</taxon>
        <taxon>Gammaproteobacteria</taxon>
        <taxon>Enterobacterales</taxon>
        <taxon>Yersiniaceae</taxon>
        <taxon>Yersinia</taxon>
    </lineage>
</organism>
<reference evidence="1 2" key="1">
    <citation type="submission" date="2015-03" db="EMBL/GenBank/DDBJ databases">
        <authorList>
            <person name="Murphy D."/>
        </authorList>
    </citation>
    <scope>NUCLEOTIDE SEQUENCE [LARGE SCALE GENOMIC DNA]</scope>
    <source>
        <strain evidence="1 2">Y233</strain>
    </source>
</reference>
<evidence type="ECO:0000313" key="1">
    <source>
        <dbReference type="EMBL" id="CNI86067.1"/>
    </source>
</evidence>
<name>A0A0T9RUD4_9GAMM</name>